<feature type="compositionally biased region" description="Low complexity" evidence="1">
    <location>
        <begin position="533"/>
        <end position="551"/>
    </location>
</feature>
<reference evidence="2" key="1">
    <citation type="submission" date="2021-01" db="UniProtKB">
        <authorList>
            <consortium name="EnsemblMetazoa"/>
        </authorList>
    </citation>
    <scope>IDENTIFICATION</scope>
</reference>
<feature type="region of interest" description="Disordered" evidence="1">
    <location>
        <begin position="527"/>
        <end position="551"/>
    </location>
</feature>
<name>A0A7M7K804_VARDE</name>
<dbReference type="RefSeq" id="XP_022661765.1">
    <property type="nucleotide sequence ID" value="XM_022806030.1"/>
</dbReference>
<dbReference type="AlphaFoldDB" id="A0A7M7K804"/>
<evidence type="ECO:0000313" key="3">
    <source>
        <dbReference type="Proteomes" id="UP000594260"/>
    </source>
</evidence>
<keyword evidence="3" id="KW-1185">Reference proteome</keyword>
<accession>A0A7M7K804</accession>
<feature type="region of interest" description="Disordered" evidence="1">
    <location>
        <begin position="187"/>
        <end position="216"/>
    </location>
</feature>
<feature type="region of interest" description="Disordered" evidence="1">
    <location>
        <begin position="108"/>
        <end position="142"/>
    </location>
</feature>
<organism evidence="2 3">
    <name type="scientific">Varroa destructor</name>
    <name type="common">Honeybee mite</name>
    <dbReference type="NCBI Taxonomy" id="109461"/>
    <lineage>
        <taxon>Eukaryota</taxon>
        <taxon>Metazoa</taxon>
        <taxon>Ecdysozoa</taxon>
        <taxon>Arthropoda</taxon>
        <taxon>Chelicerata</taxon>
        <taxon>Arachnida</taxon>
        <taxon>Acari</taxon>
        <taxon>Parasitiformes</taxon>
        <taxon>Mesostigmata</taxon>
        <taxon>Gamasina</taxon>
        <taxon>Dermanyssoidea</taxon>
        <taxon>Varroidae</taxon>
        <taxon>Varroa</taxon>
    </lineage>
</organism>
<evidence type="ECO:0000256" key="1">
    <source>
        <dbReference type="SAM" id="MobiDB-lite"/>
    </source>
</evidence>
<dbReference type="Proteomes" id="UP000594260">
    <property type="component" value="Unplaced"/>
</dbReference>
<proteinExistence type="predicted"/>
<sequence length="652" mass="72237">MKYHQLASVSTPAAVSTWFQDELVNRGVDAAYTYYVLSLLKEPDGDDQYYYCPSTNANKTPYNPQATKPERRRLLAKRCAIECLKSAADSNEEFDALVEELLARLEPTEDAEADQNDNQRTPTKKTPLTGDNRRHSVARDRLDVDKEPRTLAELAKKYFDAFPALQVDERPLVSKTNGTDSISKEQDLLREEQQHQQQGVFKEQRKRKKNKRKSFSPALGLADDFKGLFKIDRTKNKGWGQSPGHLKAKPDSISTGATDKITTFRSTANIHETDMGSIVREDALLSRLTQKFDSKLAAIWADAPTVDHQSSLWKISLDLGGKPGGRTGADRACDEVIFSIPNLSIFSKILEDDDDSTNNVVKSQYNCSTGTGIIGSDFISEQIFESHPPPTICLKNSALNYDKDKTAFTEVIPTRKFSAANRILMGVERSVHDSQHTQYHSIGGNPLGPGVAGGTSAVVSAASSDPAIDSNSSPSTIDDAEDLLVSPRTHFTPIRVEPEQANLDDENRPPSSSLAELASYHLLPEPPRRHQHQQQLHHAATSAASHTAPAVTASKVSTSLKNIANSSNTNGSVCAAAAGGTTKQQRSLLKQQQKLILQQQELHKQHQLQATAQTNLTKVTSNQKQVQKLQQQYQQQQQQRRQQQQQQQQQQQ</sequence>
<feature type="region of interest" description="Disordered" evidence="1">
    <location>
        <begin position="618"/>
        <end position="652"/>
    </location>
</feature>
<feature type="compositionally biased region" description="Low complexity" evidence="1">
    <location>
        <begin position="623"/>
        <end position="652"/>
    </location>
</feature>
<feature type="region of interest" description="Disordered" evidence="1">
    <location>
        <begin position="492"/>
        <end position="513"/>
    </location>
</feature>
<dbReference type="EnsemblMetazoa" id="XM_022806030">
    <property type="protein sequence ID" value="XP_022661765"/>
    <property type="gene ID" value="LOC111250615"/>
</dbReference>
<dbReference type="GeneID" id="111250615"/>
<feature type="compositionally biased region" description="Polar residues" evidence="1">
    <location>
        <begin position="116"/>
        <end position="126"/>
    </location>
</feature>
<feature type="compositionally biased region" description="Basic and acidic residues" evidence="1">
    <location>
        <begin position="131"/>
        <end position="142"/>
    </location>
</feature>
<feature type="compositionally biased region" description="Basic residues" evidence="1">
    <location>
        <begin position="204"/>
        <end position="214"/>
    </location>
</feature>
<dbReference type="InParanoid" id="A0A7M7K804"/>
<evidence type="ECO:0000313" key="2">
    <source>
        <dbReference type="EnsemblMetazoa" id="XP_022661765"/>
    </source>
</evidence>
<dbReference type="OrthoDB" id="3247158at2759"/>
<protein>
    <submittedName>
        <fullName evidence="2">Uncharacterized protein</fullName>
    </submittedName>
</protein>
<dbReference type="KEGG" id="vde:111250615"/>